<accession>A0A6A6E3B3</accession>
<dbReference type="GO" id="GO:0005737">
    <property type="term" value="C:cytoplasm"/>
    <property type="evidence" value="ECO:0007669"/>
    <property type="project" value="TreeGrafter"/>
</dbReference>
<dbReference type="GO" id="GO:0005840">
    <property type="term" value="C:ribosome"/>
    <property type="evidence" value="ECO:0007669"/>
    <property type="project" value="UniProtKB-KW"/>
</dbReference>
<name>A0A6A6E3B3_9PEZI</name>
<evidence type="ECO:0000313" key="5">
    <source>
        <dbReference type="EMBL" id="KAF2185089.1"/>
    </source>
</evidence>
<dbReference type="Gene3D" id="3.30.230.30">
    <property type="entry name" value="Impact, N-terminal domain"/>
    <property type="match status" value="1"/>
</dbReference>
<dbReference type="Pfam" id="PF01205">
    <property type="entry name" value="Impact_N"/>
    <property type="match status" value="1"/>
</dbReference>
<evidence type="ECO:0000256" key="1">
    <source>
        <dbReference type="ARBA" id="ARBA00007665"/>
    </source>
</evidence>
<keyword evidence="5" id="KW-0689">Ribosomal protein</keyword>
<keyword evidence="6" id="KW-1185">Reference proteome</keyword>
<dbReference type="PANTHER" id="PTHR16301:SF25">
    <property type="entry name" value="PROTEIN IMPACT"/>
    <property type="match status" value="1"/>
</dbReference>
<evidence type="ECO:0000256" key="3">
    <source>
        <dbReference type="SAM" id="MobiDB-lite"/>
    </source>
</evidence>
<sequence length="286" mass="32106">MSLKRARSPSPPPSPLEIFHSDSIEDQKSAFIAVFSGTLSVRALQGLPEFKSATHRITAWRKPSRQKSLMPQTKVLYDVGHDDDGEKWAGKKLEHVLVDQEVEGVVVVARWYGGTLLGPIRFTHIENCAREAIWKWRVADAEAKKEEAHKNQKLEENAARAARAELEETLRERDQSIFVLRGLLADKTAALNQSEPAPPTPQKKPPDYSKMSTELLKKMDKARDATIAFILKEIDKVEEQVKLLEDFNDSTQDSRKDREAKEETNEPASSQTIKKDASPGAKNGRG</sequence>
<dbReference type="InterPro" id="IPR023582">
    <property type="entry name" value="Impact"/>
</dbReference>
<dbReference type="InterPro" id="IPR020568">
    <property type="entry name" value="Ribosomal_Su5_D2-typ_SF"/>
</dbReference>
<keyword evidence="5" id="KW-0687">Ribonucleoprotein</keyword>
<reference evidence="5" key="1">
    <citation type="journal article" date="2020" name="Stud. Mycol.">
        <title>101 Dothideomycetes genomes: a test case for predicting lifestyles and emergence of pathogens.</title>
        <authorList>
            <person name="Haridas S."/>
            <person name="Albert R."/>
            <person name="Binder M."/>
            <person name="Bloem J."/>
            <person name="Labutti K."/>
            <person name="Salamov A."/>
            <person name="Andreopoulos B."/>
            <person name="Baker S."/>
            <person name="Barry K."/>
            <person name="Bills G."/>
            <person name="Bluhm B."/>
            <person name="Cannon C."/>
            <person name="Castanera R."/>
            <person name="Culley D."/>
            <person name="Daum C."/>
            <person name="Ezra D."/>
            <person name="Gonzalez J."/>
            <person name="Henrissat B."/>
            <person name="Kuo A."/>
            <person name="Liang C."/>
            <person name="Lipzen A."/>
            <person name="Lutzoni F."/>
            <person name="Magnuson J."/>
            <person name="Mondo S."/>
            <person name="Nolan M."/>
            <person name="Ohm R."/>
            <person name="Pangilinan J."/>
            <person name="Park H.-J."/>
            <person name="Ramirez L."/>
            <person name="Alfaro M."/>
            <person name="Sun H."/>
            <person name="Tritt A."/>
            <person name="Yoshinaga Y."/>
            <person name="Zwiers L.-H."/>
            <person name="Turgeon B."/>
            <person name="Goodwin S."/>
            <person name="Spatafora J."/>
            <person name="Crous P."/>
            <person name="Grigoriev I."/>
        </authorList>
    </citation>
    <scope>NUCLEOTIDE SEQUENCE</scope>
    <source>
        <strain evidence="5">CBS 207.26</strain>
    </source>
</reference>
<dbReference type="PANTHER" id="PTHR16301">
    <property type="entry name" value="IMPACT-RELATED"/>
    <property type="match status" value="1"/>
</dbReference>
<dbReference type="SUPFAM" id="SSF54211">
    <property type="entry name" value="Ribosomal protein S5 domain 2-like"/>
    <property type="match status" value="1"/>
</dbReference>
<feature type="coiled-coil region" evidence="2">
    <location>
        <begin position="138"/>
        <end position="172"/>
    </location>
</feature>
<feature type="domain" description="Impact N-terminal" evidence="4">
    <location>
        <begin position="28"/>
        <end position="133"/>
    </location>
</feature>
<evidence type="ECO:0000259" key="4">
    <source>
        <dbReference type="Pfam" id="PF01205"/>
    </source>
</evidence>
<feature type="region of interest" description="Disordered" evidence="3">
    <location>
        <begin position="244"/>
        <end position="286"/>
    </location>
</feature>
<keyword evidence="2" id="KW-0175">Coiled coil</keyword>
<organism evidence="5 6">
    <name type="scientific">Zopfia rhizophila CBS 207.26</name>
    <dbReference type="NCBI Taxonomy" id="1314779"/>
    <lineage>
        <taxon>Eukaryota</taxon>
        <taxon>Fungi</taxon>
        <taxon>Dikarya</taxon>
        <taxon>Ascomycota</taxon>
        <taxon>Pezizomycotina</taxon>
        <taxon>Dothideomycetes</taxon>
        <taxon>Dothideomycetes incertae sedis</taxon>
        <taxon>Zopfiaceae</taxon>
        <taxon>Zopfia</taxon>
    </lineage>
</organism>
<evidence type="ECO:0000256" key="2">
    <source>
        <dbReference type="SAM" id="Coils"/>
    </source>
</evidence>
<evidence type="ECO:0000313" key="6">
    <source>
        <dbReference type="Proteomes" id="UP000800200"/>
    </source>
</evidence>
<dbReference type="InterPro" id="IPR001498">
    <property type="entry name" value="Impact_N"/>
</dbReference>
<dbReference type="GO" id="GO:0140469">
    <property type="term" value="P:GCN2-mediated signaling"/>
    <property type="evidence" value="ECO:0007669"/>
    <property type="project" value="TreeGrafter"/>
</dbReference>
<feature type="region of interest" description="Disordered" evidence="3">
    <location>
        <begin position="190"/>
        <end position="209"/>
    </location>
</feature>
<dbReference type="AlphaFoldDB" id="A0A6A6E3B3"/>
<gene>
    <name evidence="5" type="ORF">K469DRAFT_577990</name>
</gene>
<comment type="similarity">
    <text evidence="1">Belongs to the IMPACT family.</text>
</comment>
<dbReference type="GO" id="GO:0006446">
    <property type="term" value="P:regulation of translational initiation"/>
    <property type="evidence" value="ECO:0007669"/>
    <property type="project" value="TreeGrafter"/>
</dbReference>
<proteinExistence type="inferred from homology"/>
<dbReference type="InterPro" id="IPR036956">
    <property type="entry name" value="Impact_N_sf"/>
</dbReference>
<feature type="compositionally biased region" description="Basic and acidic residues" evidence="3">
    <location>
        <begin position="252"/>
        <end position="264"/>
    </location>
</feature>
<dbReference type="EMBL" id="ML994635">
    <property type="protein sequence ID" value="KAF2185089.1"/>
    <property type="molecule type" value="Genomic_DNA"/>
</dbReference>
<protein>
    <submittedName>
        <fullName evidence="5">Ribosomal protein S5 domain 2-like protein</fullName>
    </submittedName>
</protein>
<dbReference type="OrthoDB" id="69641at2759"/>
<dbReference type="Proteomes" id="UP000800200">
    <property type="component" value="Unassembled WGS sequence"/>
</dbReference>